<dbReference type="EMBL" id="JAAIUW010000004">
    <property type="protein sequence ID" value="KAF7835479.1"/>
    <property type="molecule type" value="Genomic_DNA"/>
</dbReference>
<evidence type="ECO:0000313" key="2">
    <source>
        <dbReference type="EMBL" id="KAF7835479.1"/>
    </source>
</evidence>
<sequence length="217" mass="24610">MSSNLSYGTNRNTSSRQFPLDRPTYMGYTNNPLGLPPNGVSTGFHHSKVEVVRSFVHRFPYLSRNLLLKKYHNHNSHSYAPGVLCSARHYRMNNFSEFKDFNRHPGLKARKLLYMKRLGFANLLSPQEDKFGGSSFYRDDSIKGKTCASVRKRFFSEAAANAIKACASKRPRLRSLSHVEKPTPREDLEASESNPNSKSFMGIKGSKQQCKDAITIQ</sequence>
<accession>A0A834WZQ3</accession>
<gene>
    <name evidence="2" type="ORF">G2W53_010338</name>
</gene>
<name>A0A834WZQ3_9FABA</name>
<feature type="compositionally biased region" description="Basic and acidic residues" evidence="1">
    <location>
        <begin position="177"/>
        <end position="188"/>
    </location>
</feature>
<dbReference type="Proteomes" id="UP000634136">
    <property type="component" value="Unassembled WGS sequence"/>
</dbReference>
<reference evidence="2" key="1">
    <citation type="submission" date="2020-09" db="EMBL/GenBank/DDBJ databases">
        <title>Genome-Enabled Discovery of Anthraquinone Biosynthesis in Senna tora.</title>
        <authorList>
            <person name="Kang S.-H."/>
            <person name="Pandey R.P."/>
            <person name="Lee C.-M."/>
            <person name="Sim J.-S."/>
            <person name="Jeong J.-T."/>
            <person name="Choi B.-S."/>
            <person name="Jung M."/>
            <person name="Ginzburg D."/>
            <person name="Zhao K."/>
            <person name="Won S.Y."/>
            <person name="Oh T.-J."/>
            <person name="Yu Y."/>
            <person name="Kim N.-H."/>
            <person name="Lee O.R."/>
            <person name="Lee T.-H."/>
            <person name="Bashyal P."/>
            <person name="Kim T.-S."/>
            <person name="Lee W.-H."/>
            <person name="Kawkins C."/>
            <person name="Kim C.-K."/>
            <person name="Kim J.S."/>
            <person name="Ahn B.O."/>
            <person name="Rhee S.Y."/>
            <person name="Sohng J.K."/>
        </authorList>
    </citation>
    <scope>NUCLEOTIDE SEQUENCE</scope>
    <source>
        <tissue evidence="2">Leaf</tissue>
    </source>
</reference>
<evidence type="ECO:0000256" key="1">
    <source>
        <dbReference type="SAM" id="MobiDB-lite"/>
    </source>
</evidence>
<dbReference type="AlphaFoldDB" id="A0A834WZQ3"/>
<comment type="caution">
    <text evidence="2">The sequence shown here is derived from an EMBL/GenBank/DDBJ whole genome shotgun (WGS) entry which is preliminary data.</text>
</comment>
<organism evidence="2 3">
    <name type="scientific">Senna tora</name>
    <dbReference type="NCBI Taxonomy" id="362788"/>
    <lineage>
        <taxon>Eukaryota</taxon>
        <taxon>Viridiplantae</taxon>
        <taxon>Streptophyta</taxon>
        <taxon>Embryophyta</taxon>
        <taxon>Tracheophyta</taxon>
        <taxon>Spermatophyta</taxon>
        <taxon>Magnoliopsida</taxon>
        <taxon>eudicotyledons</taxon>
        <taxon>Gunneridae</taxon>
        <taxon>Pentapetalae</taxon>
        <taxon>rosids</taxon>
        <taxon>fabids</taxon>
        <taxon>Fabales</taxon>
        <taxon>Fabaceae</taxon>
        <taxon>Caesalpinioideae</taxon>
        <taxon>Cassia clade</taxon>
        <taxon>Senna</taxon>
    </lineage>
</organism>
<keyword evidence="3" id="KW-1185">Reference proteome</keyword>
<feature type="region of interest" description="Disordered" evidence="1">
    <location>
        <begin position="1"/>
        <end position="20"/>
    </location>
</feature>
<proteinExistence type="predicted"/>
<protein>
    <submittedName>
        <fullName evidence="2">Uncharacterized protein</fullName>
    </submittedName>
</protein>
<evidence type="ECO:0000313" key="3">
    <source>
        <dbReference type="Proteomes" id="UP000634136"/>
    </source>
</evidence>
<feature type="region of interest" description="Disordered" evidence="1">
    <location>
        <begin position="175"/>
        <end position="217"/>
    </location>
</feature>
<feature type="compositionally biased region" description="Polar residues" evidence="1">
    <location>
        <begin position="1"/>
        <end position="17"/>
    </location>
</feature>